<keyword evidence="3" id="KW-1185">Reference proteome</keyword>
<evidence type="ECO:0008006" key="4">
    <source>
        <dbReference type="Google" id="ProtNLM"/>
    </source>
</evidence>
<accession>A0A397J5N4</accession>
<reference evidence="2 3" key="1">
    <citation type="submission" date="2018-08" db="EMBL/GenBank/DDBJ databases">
        <title>Genome and evolution of the arbuscular mycorrhizal fungus Diversispora epigaea (formerly Glomus versiforme) and its bacterial endosymbionts.</title>
        <authorList>
            <person name="Sun X."/>
            <person name="Fei Z."/>
            <person name="Harrison M."/>
        </authorList>
    </citation>
    <scope>NUCLEOTIDE SEQUENCE [LARGE SCALE GENOMIC DNA]</scope>
    <source>
        <strain evidence="2 3">IT104</strain>
    </source>
</reference>
<dbReference type="EMBL" id="PQFF01000125">
    <property type="protein sequence ID" value="RHZ80514.1"/>
    <property type="molecule type" value="Genomic_DNA"/>
</dbReference>
<feature type="region of interest" description="Disordered" evidence="1">
    <location>
        <begin position="1"/>
        <end position="70"/>
    </location>
</feature>
<organism evidence="2 3">
    <name type="scientific">Diversispora epigaea</name>
    <dbReference type="NCBI Taxonomy" id="1348612"/>
    <lineage>
        <taxon>Eukaryota</taxon>
        <taxon>Fungi</taxon>
        <taxon>Fungi incertae sedis</taxon>
        <taxon>Mucoromycota</taxon>
        <taxon>Glomeromycotina</taxon>
        <taxon>Glomeromycetes</taxon>
        <taxon>Diversisporales</taxon>
        <taxon>Diversisporaceae</taxon>
        <taxon>Diversispora</taxon>
    </lineage>
</organism>
<proteinExistence type="predicted"/>
<evidence type="ECO:0000313" key="3">
    <source>
        <dbReference type="Proteomes" id="UP000266861"/>
    </source>
</evidence>
<dbReference type="Proteomes" id="UP000266861">
    <property type="component" value="Unassembled WGS sequence"/>
</dbReference>
<evidence type="ECO:0000313" key="2">
    <source>
        <dbReference type="EMBL" id="RHZ80514.1"/>
    </source>
</evidence>
<feature type="compositionally biased region" description="Low complexity" evidence="1">
    <location>
        <begin position="30"/>
        <end position="50"/>
    </location>
</feature>
<name>A0A397J5N4_9GLOM</name>
<gene>
    <name evidence="2" type="ORF">Glove_134g171</name>
</gene>
<dbReference type="AlphaFoldDB" id="A0A397J5N4"/>
<protein>
    <recommendedName>
        <fullName evidence="4">Cysteine-rich transmembrane CYSTM domain-containing protein</fullName>
    </recommendedName>
</protein>
<evidence type="ECO:0000256" key="1">
    <source>
        <dbReference type="SAM" id="MobiDB-lite"/>
    </source>
</evidence>
<comment type="caution">
    <text evidence="2">The sequence shown here is derived from an EMBL/GenBank/DDBJ whole genome shotgun (WGS) entry which is preliminary data.</text>
</comment>
<sequence>MGDKGYPPPPHGNYPPPPPQGYYPPPPQGAYPQQHYPQHQQHYPQQQYYQPTPPPQVIVQPAPKKNDNSGLCAGLALEMCQESYE</sequence>
<feature type="compositionally biased region" description="Pro residues" evidence="1">
    <location>
        <begin position="1"/>
        <end position="29"/>
    </location>
</feature>